<dbReference type="Proteomes" id="UP001153620">
    <property type="component" value="Chromosome 2"/>
</dbReference>
<reference evidence="9" key="1">
    <citation type="submission" date="2022-01" db="EMBL/GenBank/DDBJ databases">
        <authorList>
            <person name="King R."/>
        </authorList>
    </citation>
    <scope>NUCLEOTIDE SEQUENCE</scope>
</reference>
<keyword evidence="3" id="KW-0813">Transport</keyword>
<feature type="transmembrane region" description="Helical" evidence="7">
    <location>
        <begin position="171"/>
        <end position="192"/>
    </location>
</feature>
<dbReference type="GO" id="GO:0016020">
    <property type="term" value="C:membrane"/>
    <property type="evidence" value="ECO:0007669"/>
    <property type="project" value="UniProtKB-SubCell"/>
</dbReference>
<evidence type="ECO:0000256" key="7">
    <source>
        <dbReference type="SAM" id="Phobius"/>
    </source>
</evidence>
<dbReference type="PROSITE" id="PS50850">
    <property type="entry name" value="MFS"/>
    <property type="match status" value="1"/>
</dbReference>
<organism evidence="9 10">
    <name type="scientific">Chironomus riparius</name>
    <dbReference type="NCBI Taxonomy" id="315576"/>
    <lineage>
        <taxon>Eukaryota</taxon>
        <taxon>Metazoa</taxon>
        <taxon>Ecdysozoa</taxon>
        <taxon>Arthropoda</taxon>
        <taxon>Hexapoda</taxon>
        <taxon>Insecta</taxon>
        <taxon>Pterygota</taxon>
        <taxon>Neoptera</taxon>
        <taxon>Endopterygota</taxon>
        <taxon>Diptera</taxon>
        <taxon>Nematocera</taxon>
        <taxon>Chironomoidea</taxon>
        <taxon>Chironomidae</taxon>
        <taxon>Chironominae</taxon>
        <taxon>Chironomus</taxon>
    </lineage>
</organism>
<evidence type="ECO:0000256" key="5">
    <source>
        <dbReference type="ARBA" id="ARBA00022989"/>
    </source>
</evidence>
<feature type="transmembrane region" description="Helical" evidence="7">
    <location>
        <begin position="74"/>
        <end position="93"/>
    </location>
</feature>
<feature type="transmembrane region" description="Helical" evidence="7">
    <location>
        <begin position="394"/>
        <end position="412"/>
    </location>
</feature>
<comment type="subcellular location">
    <subcellularLocation>
        <location evidence="1">Membrane</location>
        <topology evidence="1">Multi-pass membrane protein</topology>
    </subcellularLocation>
</comment>
<keyword evidence="4 7" id="KW-0812">Transmembrane</keyword>
<keyword evidence="5 7" id="KW-1133">Transmembrane helix</keyword>
<feature type="transmembrane region" description="Helical" evidence="7">
    <location>
        <begin position="424"/>
        <end position="445"/>
    </location>
</feature>
<name>A0A9N9RSB7_9DIPT</name>
<evidence type="ECO:0000259" key="8">
    <source>
        <dbReference type="PROSITE" id="PS50850"/>
    </source>
</evidence>
<evidence type="ECO:0000313" key="10">
    <source>
        <dbReference type="Proteomes" id="UP001153620"/>
    </source>
</evidence>
<dbReference type="InterPro" id="IPR036259">
    <property type="entry name" value="MFS_trans_sf"/>
</dbReference>
<evidence type="ECO:0000256" key="2">
    <source>
        <dbReference type="ARBA" id="ARBA00008335"/>
    </source>
</evidence>
<dbReference type="Pfam" id="PF00083">
    <property type="entry name" value="Sugar_tr"/>
    <property type="match status" value="1"/>
</dbReference>
<dbReference type="AlphaFoldDB" id="A0A9N9RSB7"/>
<keyword evidence="10" id="KW-1185">Reference proteome</keyword>
<gene>
    <name evidence="9" type="ORF">CHIRRI_LOCUS5214</name>
</gene>
<protein>
    <recommendedName>
        <fullName evidence="8">Major facilitator superfamily (MFS) profile domain-containing protein</fullName>
    </recommendedName>
</protein>
<dbReference type="PANTHER" id="PTHR23511:SF35">
    <property type="entry name" value="MAJOR FACILITATOR SUPERFAMILY (MFS) PROFILE DOMAIN-CONTAINING PROTEIN"/>
    <property type="match status" value="1"/>
</dbReference>
<proteinExistence type="inferred from homology"/>
<dbReference type="GO" id="GO:0022857">
    <property type="term" value="F:transmembrane transporter activity"/>
    <property type="evidence" value="ECO:0007669"/>
    <property type="project" value="InterPro"/>
</dbReference>
<dbReference type="EMBL" id="OU895878">
    <property type="protein sequence ID" value="CAG9802302.1"/>
    <property type="molecule type" value="Genomic_DNA"/>
</dbReference>
<comment type="similarity">
    <text evidence="2">Belongs to the major facilitator superfamily.</text>
</comment>
<feature type="transmembrane region" description="Helical" evidence="7">
    <location>
        <begin position="99"/>
        <end position="116"/>
    </location>
</feature>
<dbReference type="SUPFAM" id="SSF103473">
    <property type="entry name" value="MFS general substrate transporter"/>
    <property type="match status" value="1"/>
</dbReference>
<evidence type="ECO:0000256" key="3">
    <source>
        <dbReference type="ARBA" id="ARBA00022448"/>
    </source>
</evidence>
<sequence length="482" mass="54109">MAQQFGYSLEDAIARAGFGKFNFILIGLSGCDLDLTNFQKGLLGSISYIGIILSSHFWGFMADTRGRKKIIAPALCFSFLFTVISTFATSFWFILIFRFLSGFCICAPQSITYAYLGEFHSVKNRARVLLIASFLYGFFGLLSPLNAFIFINQVNWSIYIPLLDINYGTWRLYLLMCGVPSVISAIALMILIPESPKYTYSQGDEARTMKIIQKIYKFNTGKPIEDFEVKTIEKDSEFSRGNENRSKGFFKFIWYQTVPLFKHPHLKNTLTACYLQFGLCVASNGFYTFFPEILNKVSIYLNNNPSQTNTVCEVLGNFDKDANISSIVDNCISTLEASTLINVTLLTSLFSILWLVTSLIINRTGKLVIIATILFAGGISSILIMFIEYPRVSIYLYFLLLIANVNMSIVNASTVELYPTTLRAMAVSISLMFGRIGSFSGSNFVGLMIKNYCFYTWLLPAVLSISGGLLAFTIPNINKRIK</sequence>
<dbReference type="InterPro" id="IPR020846">
    <property type="entry name" value="MFS_dom"/>
</dbReference>
<feature type="transmembrane region" description="Helical" evidence="7">
    <location>
        <begin position="128"/>
        <end position="151"/>
    </location>
</feature>
<evidence type="ECO:0000256" key="1">
    <source>
        <dbReference type="ARBA" id="ARBA00004141"/>
    </source>
</evidence>
<feature type="domain" description="Major facilitator superfamily (MFS) profile" evidence="8">
    <location>
        <begin position="1"/>
        <end position="479"/>
    </location>
</feature>
<feature type="transmembrane region" description="Helical" evidence="7">
    <location>
        <begin position="42"/>
        <end position="62"/>
    </location>
</feature>
<dbReference type="PANTHER" id="PTHR23511">
    <property type="entry name" value="SYNAPTIC VESICLE GLYCOPROTEIN 2"/>
    <property type="match status" value="1"/>
</dbReference>
<evidence type="ECO:0000256" key="6">
    <source>
        <dbReference type="ARBA" id="ARBA00023136"/>
    </source>
</evidence>
<keyword evidence="6 7" id="KW-0472">Membrane</keyword>
<evidence type="ECO:0000313" key="9">
    <source>
        <dbReference type="EMBL" id="CAG9802302.1"/>
    </source>
</evidence>
<feature type="transmembrane region" description="Helical" evidence="7">
    <location>
        <begin position="367"/>
        <end position="387"/>
    </location>
</feature>
<dbReference type="Gene3D" id="1.20.1250.20">
    <property type="entry name" value="MFS general substrate transporter like domains"/>
    <property type="match status" value="1"/>
</dbReference>
<dbReference type="OrthoDB" id="10262656at2759"/>
<accession>A0A9N9RSB7</accession>
<feature type="transmembrane region" description="Helical" evidence="7">
    <location>
        <begin position="340"/>
        <end position="361"/>
    </location>
</feature>
<reference evidence="9" key="2">
    <citation type="submission" date="2022-10" db="EMBL/GenBank/DDBJ databases">
        <authorList>
            <consortium name="ENA_rothamsted_submissions"/>
            <consortium name="culmorum"/>
            <person name="King R."/>
        </authorList>
    </citation>
    <scope>NUCLEOTIDE SEQUENCE</scope>
</reference>
<evidence type="ECO:0000256" key="4">
    <source>
        <dbReference type="ARBA" id="ARBA00022692"/>
    </source>
</evidence>
<dbReference type="InterPro" id="IPR005828">
    <property type="entry name" value="MFS_sugar_transport-like"/>
</dbReference>
<feature type="transmembrane region" description="Helical" evidence="7">
    <location>
        <begin position="452"/>
        <end position="474"/>
    </location>
</feature>